<dbReference type="Gene3D" id="3.50.30.50">
    <property type="entry name" value="Putative cyclase"/>
    <property type="match status" value="1"/>
</dbReference>
<dbReference type="GO" id="GO:0019441">
    <property type="term" value="P:L-tryptophan catabolic process to kynurenine"/>
    <property type="evidence" value="ECO:0007669"/>
    <property type="project" value="InterPro"/>
</dbReference>
<evidence type="ECO:0000313" key="3">
    <source>
        <dbReference type="Proteomes" id="UP000249619"/>
    </source>
</evidence>
<proteinExistence type="inferred from homology"/>
<name>A0A364NAC8_STELY</name>
<comment type="similarity">
    <text evidence="1">Belongs to the Cyclase 1 superfamily.</text>
</comment>
<gene>
    <name evidence="2" type="ORF">DDE83_002254</name>
</gene>
<evidence type="ECO:0000256" key="1">
    <source>
        <dbReference type="ARBA" id="ARBA00007865"/>
    </source>
</evidence>
<dbReference type="Pfam" id="PF04199">
    <property type="entry name" value="Cyclase"/>
    <property type="match status" value="1"/>
</dbReference>
<dbReference type="EMBL" id="QGDH01000023">
    <property type="protein sequence ID" value="RAR14304.1"/>
    <property type="molecule type" value="Genomic_DNA"/>
</dbReference>
<dbReference type="PANTHER" id="PTHR34861">
    <property type="match status" value="1"/>
</dbReference>
<protein>
    <recommendedName>
        <fullName evidence="4">Cyclase</fullName>
    </recommendedName>
</protein>
<dbReference type="InterPro" id="IPR037175">
    <property type="entry name" value="KFase_sf"/>
</dbReference>
<reference evidence="3" key="1">
    <citation type="submission" date="2018-05" db="EMBL/GenBank/DDBJ databases">
        <title>Draft genome sequence of Stemphylium lycopersici strain CIDEFI 213.</title>
        <authorList>
            <person name="Medina R."/>
            <person name="Franco M.E.E."/>
            <person name="Lucentini C.G."/>
            <person name="Saparrat M.C.N."/>
            <person name="Balatti P.A."/>
        </authorList>
    </citation>
    <scope>NUCLEOTIDE SEQUENCE [LARGE SCALE GENOMIC DNA]</scope>
    <source>
        <strain evidence="3">CIDEFI 213</strain>
    </source>
</reference>
<comment type="caution">
    <text evidence="2">The sequence shown here is derived from an EMBL/GenBank/DDBJ whole genome shotgun (WGS) entry which is preliminary data.</text>
</comment>
<dbReference type="GO" id="GO:0004061">
    <property type="term" value="F:arylformamidase activity"/>
    <property type="evidence" value="ECO:0007669"/>
    <property type="project" value="InterPro"/>
</dbReference>
<dbReference type="PANTHER" id="PTHR34861:SF10">
    <property type="entry name" value="CYCLASE"/>
    <property type="match status" value="1"/>
</dbReference>
<evidence type="ECO:0000313" key="2">
    <source>
        <dbReference type="EMBL" id="RAR14304.1"/>
    </source>
</evidence>
<dbReference type="InterPro" id="IPR007325">
    <property type="entry name" value="KFase/CYL"/>
</dbReference>
<dbReference type="SUPFAM" id="SSF102198">
    <property type="entry name" value="Putative cyclase"/>
    <property type="match status" value="1"/>
</dbReference>
<evidence type="ECO:0008006" key="4">
    <source>
        <dbReference type="Google" id="ProtNLM"/>
    </source>
</evidence>
<organism evidence="2 3">
    <name type="scientific">Stemphylium lycopersici</name>
    <name type="common">Tomato gray leaf spot disease fungus</name>
    <name type="synonym">Thyrospora lycopersici</name>
    <dbReference type="NCBI Taxonomy" id="183478"/>
    <lineage>
        <taxon>Eukaryota</taxon>
        <taxon>Fungi</taxon>
        <taxon>Dikarya</taxon>
        <taxon>Ascomycota</taxon>
        <taxon>Pezizomycotina</taxon>
        <taxon>Dothideomycetes</taxon>
        <taxon>Pleosporomycetidae</taxon>
        <taxon>Pleosporales</taxon>
        <taxon>Pleosporineae</taxon>
        <taxon>Pleosporaceae</taxon>
        <taxon>Stemphylium</taxon>
    </lineage>
</organism>
<dbReference type="OrthoDB" id="3683765at2759"/>
<sequence length="346" mass="38120">MTLSIPNFDDLPKVDGMPQGCAWGIFDTDGKKDVRGTLNFLTPEVVAAACKEARDGISISLNWPLNAVKSLIPGRIDPVHKVMSLEEAGAGTGKGWDDEIHFNTQTSSQWDSLCHWQDPKTGLSYNGSKVTKEGLMRPTTEENELPTLDHWHSTGALVARGVLIDYKAWFEAQAVKDGKSGDEAIFSPFNGHRISISEIEAVAEWQNTTFQHGDLLLIRTGTTETLENPTADDFTKMNKMQITGVEGTIEMARWLWNHKFSAVAGDALAFEALPPLSEEGDVMRQEDLVLHPWLLAMFGMTIGELWDLKKLSKHCAEKGRYSFLLTSAPLNIPGLIGSPPNALAIF</sequence>
<dbReference type="AlphaFoldDB" id="A0A364NAC8"/>
<accession>A0A364NAC8</accession>
<keyword evidence="3" id="KW-1185">Reference proteome</keyword>
<dbReference type="Proteomes" id="UP000249619">
    <property type="component" value="Unassembled WGS sequence"/>
</dbReference>